<dbReference type="InterPro" id="IPR035437">
    <property type="entry name" value="SNase_OB-fold_sf"/>
</dbReference>
<proteinExistence type="predicted"/>
<organism evidence="6 7">
    <name type="scientific">Hydrogenibacillus schlegelii</name>
    <name type="common">Bacillus schlegelii</name>
    <dbReference type="NCBI Taxonomy" id="1484"/>
    <lineage>
        <taxon>Bacteria</taxon>
        <taxon>Bacillati</taxon>
        <taxon>Bacillota</taxon>
        <taxon>Bacilli</taxon>
        <taxon>Bacillales</taxon>
        <taxon>Bacillales Family X. Incertae Sedis</taxon>
        <taxon>Hydrogenibacillus</taxon>
    </lineage>
</organism>
<sequence>MVDGDTIHVALNGRDETVRLIGVDTPETVHPEKPVEPYGPEASAFTKSRLNGKTVYLEFDVQERDKYGRLLAYVWLDRPDEITDAEIRKKMFNAFLLLEGYAQLLTVPPNVKYADHFVRYQREAREASKGLWGLEPDAQTRTDRQTKIGAQQTPAQSNSPKPNTQSSGAVQGTGGYDCPAGYPIKGNINSKGEKIYHVPGGQFYDKTKPEMCFKTPGDAEKAGFRASKR</sequence>
<dbReference type="CDD" id="cd00175">
    <property type="entry name" value="SNc"/>
    <property type="match status" value="1"/>
</dbReference>
<keyword evidence="2" id="KW-0255">Endonuclease</keyword>
<dbReference type="SUPFAM" id="SSF50199">
    <property type="entry name" value="Staphylococcal nuclease"/>
    <property type="match status" value="1"/>
</dbReference>
<feature type="region of interest" description="Disordered" evidence="4">
    <location>
        <begin position="131"/>
        <end position="174"/>
    </location>
</feature>
<evidence type="ECO:0000256" key="1">
    <source>
        <dbReference type="ARBA" id="ARBA00022722"/>
    </source>
</evidence>
<dbReference type="PROSITE" id="PS50830">
    <property type="entry name" value="TNASE_3"/>
    <property type="match status" value="1"/>
</dbReference>
<dbReference type="InterPro" id="IPR016071">
    <property type="entry name" value="Staphylococal_nuclease_OB-fold"/>
</dbReference>
<reference evidence="6 7" key="1">
    <citation type="submission" date="2017-08" db="EMBL/GenBank/DDBJ databases">
        <title>Burning lignite coal seam in the remote Altai Mountains harbors a hydrogen-driven thermophilic microbial community.</title>
        <authorList>
            <person name="Kadnikov V.V."/>
            <person name="Mardanov A.V."/>
            <person name="Ivasenko D."/>
            <person name="Beletsky A.V."/>
            <person name="Karnachuk O.V."/>
            <person name="Ravin N.V."/>
        </authorList>
    </citation>
    <scope>NUCLEOTIDE SEQUENCE [LARGE SCALE GENOMIC DNA]</scope>
    <source>
        <strain evidence="6">AL33</strain>
    </source>
</reference>
<evidence type="ECO:0000256" key="3">
    <source>
        <dbReference type="ARBA" id="ARBA00022801"/>
    </source>
</evidence>
<keyword evidence="1" id="KW-0540">Nuclease</keyword>
<name>A0A2T5G438_HYDSH</name>
<evidence type="ECO:0000256" key="4">
    <source>
        <dbReference type="SAM" id="MobiDB-lite"/>
    </source>
</evidence>
<dbReference type="SMART" id="SM00318">
    <property type="entry name" value="SNc"/>
    <property type="match status" value="1"/>
</dbReference>
<dbReference type="Pfam" id="PF00565">
    <property type="entry name" value="SNase"/>
    <property type="match status" value="1"/>
</dbReference>
<dbReference type="AlphaFoldDB" id="A0A2T5G438"/>
<dbReference type="PANTHER" id="PTHR12302">
    <property type="entry name" value="EBNA2 BINDING PROTEIN P100"/>
    <property type="match status" value="1"/>
</dbReference>
<dbReference type="Proteomes" id="UP000244180">
    <property type="component" value="Unassembled WGS sequence"/>
</dbReference>
<protein>
    <recommendedName>
        <fullName evidence="5">TNase-like domain-containing protein</fullName>
    </recommendedName>
</protein>
<dbReference type="PROSITE" id="PS01284">
    <property type="entry name" value="TNASE_2"/>
    <property type="match status" value="1"/>
</dbReference>
<dbReference type="GO" id="GO:0003676">
    <property type="term" value="F:nucleic acid binding"/>
    <property type="evidence" value="ECO:0007669"/>
    <property type="project" value="InterPro"/>
</dbReference>
<evidence type="ECO:0000313" key="6">
    <source>
        <dbReference type="EMBL" id="PTQ50947.1"/>
    </source>
</evidence>
<gene>
    <name evidence="6" type="ORF">HSCHL_2036</name>
</gene>
<evidence type="ECO:0000313" key="7">
    <source>
        <dbReference type="Proteomes" id="UP000244180"/>
    </source>
</evidence>
<evidence type="ECO:0000259" key="5">
    <source>
        <dbReference type="PROSITE" id="PS50830"/>
    </source>
</evidence>
<evidence type="ECO:0000256" key="2">
    <source>
        <dbReference type="ARBA" id="ARBA00022759"/>
    </source>
</evidence>
<feature type="domain" description="TNase-like" evidence="5">
    <location>
        <begin position="1"/>
        <end position="134"/>
    </location>
</feature>
<dbReference type="PANTHER" id="PTHR12302:SF3">
    <property type="entry name" value="SERINE_THREONINE-PROTEIN KINASE 31"/>
    <property type="match status" value="1"/>
</dbReference>
<dbReference type="InterPro" id="IPR002071">
    <property type="entry name" value="Thermonucl_AS"/>
</dbReference>
<dbReference type="GO" id="GO:0004519">
    <property type="term" value="F:endonuclease activity"/>
    <property type="evidence" value="ECO:0007669"/>
    <property type="project" value="UniProtKB-KW"/>
</dbReference>
<dbReference type="PROSITE" id="PS01123">
    <property type="entry name" value="TNASE_1"/>
    <property type="match status" value="1"/>
</dbReference>
<accession>A0A2T5G438</accession>
<dbReference type="Gene3D" id="2.40.50.90">
    <property type="match status" value="1"/>
</dbReference>
<keyword evidence="3" id="KW-0378">Hydrolase</keyword>
<dbReference type="GO" id="GO:0016787">
    <property type="term" value="F:hydrolase activity"/>
    <property type="evidence" value="ECO:0007669"/>
    <property type="project" value="UniProtKB-KW"/>
</dbReference>
<dbReference type="EMBL" id="PEBV01000060">
    <property type="protein sequence ID" value="PTQ50947.1"/>
    <property type="molecule type" value="Genomic_DNA"/>
</dbReference>
<feature type="compositionally biased region" description="Polar residues" evidence="4">
    <location>
        <begin position="148"/>
        <end position="170"/>
    </location>
</feature>
<comment type="caution">
    <text evidence="6">The sequence shown here is derived from an EMBL/GenBank/DDBJ whole genome shotgun (WGS) entry which is preliminary data.</text>
</comment>